<feature type="domain" description="MHC class I-like antigen recognition-like" evidence="3">
    <location>
        <begin position="13"/>
        <end position="187"/>
    </location>
</feature>
<name>A0A674A1Y1_SALTR</name>
<dbReference type="AlphaFoldDB" id="A0A674A1Y1"/>
<keyword evidence="5" id="KW-1185">Reference proteome</keyword>
<reference evidence="4" key="1">
    <citation type="submission" date="2025-08" db="UniProtKB">
        <authorList>
            <consortium name="Ensembl"/>
        </authorList>
    </citation>
    <scope>IDENTIFICATION</scope>
</reference>
<evidence type="ECO:0000313" key="5">
    <source>
        <dbReference type="Proteomes" id="UP000472277"/>
    </source>
</evidence>
<keyword evidence="1" id="KW-0325">Glycoprotein</keyword>
<sequence>LKSEYRENVNLLTHSMKYFYTASSEVSNFPEFVVVGMVDGVQMVHYDSNSQRTVPKQDWVNKAADPQYWERNTGYFMNSQQIFKVDINTLKQRFNQSGGVHALQRMYGCEMDDDGVTRGYFQYGYDGADFLSLDKSTRTWTAANQKAVITKLKWDATGDNANIFKNYLENTCIEWLKKYVNYGKDTLERKGTV</sequence>
<reference evidence="4" key="2">
    <citation type="submission" date="2025-09" db="UniProtKB">
        <authorList>
            <consortium name="Ensembl"/>
        </authorList>
    </citation>
    <scope>IDENTIFICATION</scope>
</reference>
<dbReference type="Gene3D" id="3.30.500.10">
    <property type="entry name" value="MHC class I-like antigen recognition-like"/>
    <property type="match status" value="1"/>
</dbReference>
<evidence type="ECO:0000259" key="3">
    <source>
        <dbReference type="Pfam" id="PF00129"/>
    </source>
</evidence>
<dbReference type="SUPFAM" id="SSF54452">
    <property type="entry name" value="MHC antigen-recognition domain"/>
    <property type="match status" value="1"/>
</dbReference>
<dbReference type="GO" id="GO:0005615">
    <property type="term" value="C:extracellular space"/>
    <property type="evidence" value="ECO:0007669"/>
    <property type="project" value="TreeGrafter"/>
</dbReference>
<dbReference type="InterPro" id="IPR011162">
    <property type="entry name" value="MHC_I/II-like_Ag-recog"/>
</dbReference>
<evidence type="ECO:0000313" key="4">
    <source>
        <dbReference type="Ensembl" id="ENSSTUP00000052281.1"/>
    </source>
</evidence>
<evidence type="ECO:0000256" key="1">
    <source>
        <dbReference type="ARBA" id="ARBA00023180"/>
    </source>
</evidence>
<dbReference type="Pfam" id="PF00129">
    <property type="entry name" value="MHC_I"/>
    <property type="match status" value="1"/>
</dbReference>
<proteinExistence type="inferred from homology"/>
<dbReference type="PRINTS" id="PR01638">
    <property type="entry name" value="MHCCLASSI"/>
</dbReference>
<dbReference type="InterPro" id="IPR050208">
    <property type="entry name" value="MHC_class-I_related"/>
</dbReference>
<dbReference type="Ensembl" id="ENSSTUT00000054665.1">
    <property type="protein sequence ID" value="ENSSTUP00000052281.1"/>
    <property type="gene ID" value="ENSSTUG00000022121.1"/>
</dbReference>
<dbReference type="FunFam" id="3.30.500.10:FF:000001">
    <property type="entry name" value="H-2 class I histocompatibility antigen, alpha chain"/>
    <property type="match status" value="1"/>
</dbReference>
<dbReference type="InterPro" id="IPR011161">
    <property type="entry name" value="MHC_I-like_Ag-recog"/>
</dbReference>
<dbReference type="InterPro" id="IPR037055">
    <property type="entry name" value="MHC_I-like_Ag-recog_sf"/>
</dbReference>
<comment type="similarity">
    <text evidence="2">Belongs to the MHC class I family.</text>
</comment>
<organism evidence="4 5">
    <name type="scientific">Salmo trutta</name>
    <name type="common">Brown trout</name>
    <dbReference type="NCBI Taxonomy" id="8032"/>
    <lineage>
        <taxon>Eukaryota</taxon>
        <taxon>Metazoa</taxon>
        <taxon>Chordata</taxon>
        <taxon>Craniata</taxon>
        <taxon>Vertebrata</taxon>
        <taxon>Euteleostomi</taxon>
        <taxon>Actinopterygii</taxon>
        <taxon>Neopterygii</taxon>
        <taxon>Teleostei</taxon>
        <taxon>Protacanthopterygii</taxon>
        <taxon>Salmoniformes</taxon>
        <taxon>Salmonidae</taxon>
        <taxon>Salmoninae</taxon>
        <taxon>Salmo</taxon>
    </lineage>
</organism>
<dbReference type="PANTHER" id="PTHR16675">
    <property type="entry name" value="MHC CLASS I-RELATED"/>
    <property type="match status" value="1"/>
</dbReference>
<dbReference type="InParanoid" id="A0A674A1Y1"/>
<dbReference type="GO" id="GO:0006955">
    <property type="term" value="P:immune response"/>
    <property type="evidence" value="ECO:0007669"/>
    <property type="project" value="TreeGrafter"/>
</dbReference>
<dbReference type="Proteomes" id="UP000472277">
    <property type="component" value="Chromosome 36"/>
</dbReference>
<accession>A0A674A1Y1</accession>
<dbReference type="OMA" id="VEYWERE"/>
<dbReference type="PANTHER" id="PTHR16675:SF237">
    <property type="entry name" value="MHC CLASS I ANTIGEN TRANSCRIPT VARIANT 1-RELATED"/>
    <property type="match status" value="1"/>
</dbReference>
<evidence type="ECO:0000256" key="2">
    <source>
        <dbReference type="RuleBase" id="RU004439"/>
    </source>
</evidence>
<dbReference type="GO" id="GO:0009897">
    <property type="term" value="C:external side of plasma membrane"/>
    <property type="evidence" value="ECO:0007669"/>
    <property type="project" value="TreeGrafter"/>
</dbReference>
<dbReference type="GeneTree" id="ENSGT01120000271826"/>
<protein>
    <submittedName>
        <fullName evidence="4">Major histocompatibility complex class I UBA</fullName>
    </submittedName>
</protein>
<dbReference type="InterPro" id="IPR001039">
    <property type="entry name" value="MHC_I_a_a1/a2"/>
</dbReference>